<sequence length="166" mass="18210">MRAFYRGYNAATGRRAKQVRRLHVMREDGKFAGQQGLCGAPGWGVTQSPPIILDPMPEQPPTGLDWCHSCVGHAAHHVGMLNRLAVTVAELAREQAEASKPTPPPSGPCGRCRQTRPLFPFSWVPDGWAEFKEIRLCARCHSLSALEDEDGRLDSTPLLEQIGALS</sequence>
<name>A0A1Z1W594_9ACTN</name>
<proteinExistence type="predicted"/>
<gene>
    <name evidence="1" type="ORF">SMD44_00989</name>
</gene>
<organism evidence="1 2">
    <name type="scientific">Streptomyces alboflavus</name>
    <dbReference type="NCBI Taxonomy" id="67267"/>
    <lineage>
        <taxon>Bacteria</taxon>
        <taxon>Bacillati</taxon>
        <taxon>Actinomycetota</taxon>
        <taxon>Actinomycetes</taxon>
        <taxon>Kitasatosporales</taxon>
        <taxon>Streptomycetaceae</taxon>
        <taxon>Streptomyces</taxon>
    </lineage>
</organism>
<dbReference type="EMBL" id="CP021748">
    <property type="protein sequence ID" value="ARX81591.1"/>
    <property type="molecule type" value="Genomic_DNA"/>
</dbReference>
<evidence type="ECO:0000313" key="2">
    <source>
        <dbReference type="Proteomes" id="UP000195880"/>
    </source>
</evidence>
<keyword evidence="2" id="KW-1185">Reference proteome</keyword>
<dbReference type="RefSeq" id="WP_203348047.1">
    <property type="nucleotide sequence ID" value="NZ_CP021748.1"/>
</dbReference>
<evidence type="ECO:0000313" key="1">
    <source>
        <dbReference type="EMBL" id="ARX81591.1"/>
    </source>
</evidence>
<dbReference type="Proteomes" id="UP000195880">
    <property type="component" value="Chromosome"/>
</dbReference>
<dbReference type="KEGG" id="salf:SMD44_00989"/>
<accession>A0A1Z1W594</accession>
<protein>
    <submittedName>
        <fullName evidence="1">Uncharacterized protein</fullName>
    </submittedName>
</protein>
<reference evidence="1 2" key="1">
    <citation type="submission" date="2017-05" db="EMBL/GenBank/DDBJ databases">
        <title>Streptomyces alboflavus Genome sequencing and assembly.</title>
        <authorList>
            <person name="Wang Y."/>
            <person name="Du B."/>
            <person name="Ding Y."/>
            <person name="Liu H."/>
            <person name="Hou Q."/>
            <person name="Liu K."/>
            <person name="Wang C."/>
            <person name="Yao L."/>
        </authorList>
    </citation>
    <scope>NUCLEOTIDE SEQUENCE [LARGE SCALE GENOMIC DNA]</scope>
    <source>
        <strain evidence="1 2">MDJK44</strain>
    </source>
</reference>
<dbReference type="AlphaFoldDB" id="A0A1Z1W594"/>